<dbReference type="RefSeq" id="WP_160625164.1">
    <property type="nucleotide sequence ID" value="NZ_WUUQ01000002.1"/>
</dbReference>
<dbReference type="InterPro" id="IPR023940">
    <property type="entry name" value="DHDPR_bac"/>
</dbReference>
<evidence type="ECO:0000256" key="6">
    <source>
        <dbReference type="ARBA" id="ARBA00023027"/>
    </source>
</evidence>
<evidence type="ECO:0000256" key="1">
    <source>
        <dbReference type="ARBA" id="ARBA00006642"/>
    </source>
</evidence>
<keyword evidence="4" id="KW-0220">Diaminopimelate biosynthesis</keyword>
<dbReference type="SUPFAM" id="SSF51735">
    <property type="entry name" value="NAD(P)-binding Rossmann-fold domains"/>
    <property type="match status" value="1"/>
</dbReference>
<evidence type="ECO:0000259" key="12">
    <source>
        <dbReference type="Pfam" id="PF01113"/>
    </source>
</evidence>
<evidence type="ECO:0000256" key="5">
    <source>
        <dbReference type="ARBA" id="ARBA00023002"/>
    </source>
</evidence>
<feature type="domain" description="Dihydrodipicolinate reductase N-terminal" evidence="12">
    <location>
        <begin position="1"/>
        <end position="101"/>
    </location>
</feature>
<comment type="catalytic activity">
    <reaction evidence="11">
        <text>(S)-2,3,4,5-tetrahydrodipicolinate + NAD(+) + H2O = (2S,4S)-4-hydroxy-2,3,4,5-tetrahydrodipicolinate + NADH + H(+)</text>
        <dbReference type="Rhea" id="RHEA:35323"/>
        <dbReference type="ChEBI" id="CHEBI:15377"/>
        <dbReference type="ChEBI" id="CHEBI:15378"/>
        <dbReference type="ChEBI" id="CHEBI:16845"/>
        <dbReference type="ChEBI" id="CHEBI:57540"/>
        <dbReference type="ChEBI" id="CHEBI:57945"/>
        <dbReference type="ChEBI" id="CHEBI:67139"/>
        <dbReference type="EC" id="1.17.1.8"/>
    </reaction>
</comment>
<dbReference type="InterPro" id="IPR022663">
    <property type="entry name" value="DapB_C"/>
</dbReference>
<dbReference type="Gene3D" id="3.30.360.10">
    <property type="entry name" value="Dihydrodipicolinate Reductase, domain 2"/>
    <property type="match status" value="1"/>
</dbReference>
<comment type="catalytic activity">
    <reaction evidence="10">
        <text>(S)-2,3,4,5-tetrahydrodipicolinate + NADP(+) + H2O = (2S,4S)-4-hydroxy-2,3,4,5-tetrahydrodipicolinate + NADPH + H(+)</text>
        <dbReference type="Rhea" id="RHEA:35331"/>
        <dbReference type="ChEBI" id="CHEBI:15377"/>
        <dbReference type="ChEBI" id="CHEBI:15378"/>
        <dbReference type="ChEBI" id="CHEBI:16845"/>
        <dbReference type="ChEBI" id="CHEBI:57783"/>
        <dbReference type="ChEBI" id="CHEBI:58349"/>
        <dbReference type="ChEBI" id="CHEBI:67139"/>
        <dbReference type="EC" id="1.17.1.8"/>
    </reaction>
</comment>
<dbReference type="CDD" id="cd02274">
    <property type="entry name" value="DHDPR_N"/>
    <property type="match status" value="1"/>
</dbReference>
<dbReference type="AlphaFoldDB" id="A0A6N8U8S7"/>
<dbReference type="GO" id="GO:0019877">
    <property type="term" value="P:diaminopimelate biosynthetic process"/>
    <property type="evidence" value="ECO:0007669"/>
    <property type="project" value="UniProtKB-KW"/>
</dbReference>
<keyword evidence="15" id="KW-1185">Reference proteome</keyword>
<evidence type="ECO:0000256" key="7">
    <source>
        <dbReference type="ARBA" id="ARBA00023154"/>
    </source>
</evidence>
<dbReference type="GO" id="GO:0005829">
    <property type="term" value="C:cytosol"/>
    <property type="evidence" value="ECO:0007669"/>
    <property type="project" value="TreeGrafter"/>
</dbReference>
<protein>
    <recommendedName>
        <fullName evidence="9">4-hydroxy-tetrahydrodipicolinate reductase</fullName>
        <ecNumber evidence="9">1.17.1.8</ecNumber>
    </recommendedName>
</protein>
<comment type="pathway">
    <text evidence="8">Amino-acid biosynthesis; L-lysine biosynthesis via DAP pathway; (S)-tetrahydrodipicolinate from L-aspartate: step 4/4.</text>
</comment>
<dbReference type="PANTHER" id="PTHR20836">
    <property type="entry name" value="DIHYDRODIPICOLINATE REDUCTASE"/>
    <property type="match status" value="1"/>
</dbReference>
<keyword evidence="6" id="KW-0520">NAD</keyword>
<dbReference type="Pfam" id="PF01113">
    <property type="entry name" value="DapB_N"/>
    <property type="match status" value="1"/>
</dbReference>
<gene>
    <name evidence="14" type="ORF">GSF08_07360</name>
</gene>
<dbReference type="PIRSF" id="PIRSF000161">
    <property type="entry name" value="DHPR"/>
    <property type="match status" value="1"/>
</dbReference>
<comment type="similarity">
    <text evidence="1">Belongs to the DapB family.</text>
</comment>
<keyword evidence="3" id="KW-0521">NADP</keyword>
<organism evidence="14 15">
    <name type="scientific">Copranaerobaculum intestinale</name>
    <dbReference type="NCBI Taxonomy" id="2692629"/>
    <lineage>
        <taxon>Bacteria</taxon>
        <taxon>Bacillati</taxon>
        <taxon>Bacillota</taxon>
        <taxon>Erysipelotrichia</taxon>
        <taxon>Erysipelotrichales</taxon>
        <taxon>Erysipelotrichaceae</taxon>
        <taxon>Copranaerobaculum</taxon>
    </lineage>
</organism>
<proteinExistence type="inferred from homology"/>
<dbReference type="Gene3D" id="3.40.50.720">
    <property type="entry name" value="NAD(P)-binding Rossmann-like Domain"/>
    <property type="match status" value="1"/>
</dbReference>
<sequence length="210" mass="24136">MKIAICGSTGKMGKAFIAHFSEQHELIKIHAQGQRLADVIEEVDMVVDFTRAKPAFEHAVLALTHRIPIIIGTTGFSDHQKQLLRLISLKMETGCMLASNFSIGMLWIKRNINELSKYFKDIKIIESHHISKVDYPSGTSLSLKRIMKHPKLPIISIRRDNKQVKHRIILDNENEQVIIEHIVKKPSAYMIQLEECIETIPQMHSFIEYE</sequence>
<evidence type="ECO:0000313" key="14">
    <source>
        <dbReference type="EMBL" id="MXQ73754.1"/>
    </source>
</evidence>
<evidence type="ECO:0000256" key="4">
    <source>
        <dbReference type="ARBA" id="ARBA00022915"/>
    </source>
</evidence>
<comment type="caution">
    <text evidence="14">The sequence shown here is derived from an EMBL/GenBank/DDBJ whole genome shotgun (WGS) entry which is preliminary data.</text>
</comment>
<evidence type="ECO:0000256" key="11">
    <source>
        <dbReference type="ARBA" id="ARBA00049396"/>
    </source>
</evidence>
<evidence type="ECO:0000313" key="15">
    <source>
        <dbReference type="Proteomes" id="UP000434036"/>
    </source>
</evidence>
<name>A0A6N8U8S7_9FIRM</name>
<evidence type="ECO:0000256" key="9">
    <source>
        <dbReference type="ARBA" id="ARBA00038983"/>
    </source>
</evidence>
<evidence type="ECO:0000256" key="8">
    <source>
        <dbReference type="ARBA" id="ARBA00037922"/>
    </source>
</evidence>
<dbReference type="InterPro" id="IPR036291">
    <property type="entry name" value="NAD(P)-bd_dom_sf"/>
</dbReference>
<reference evidence="14 15" key="2">
    <citation type="submission" date="2020-01" db="EMBL/GenBank/DDBJ databases">
        <title>Clostridiaceae sp. nov. isolated from the gut of human by culturomics.</title>
        <authorList>
            <person name="Chang Y."/>
        </authorList>
    </citation>
    <scope>NUCLEOTIDE SEQUENCE [LARGE SCALE GENOMIC DNA]</scope>
    <source>
        <strain evidence="14 15">DONG20-135</strain>
    </source>
</reference>
<dbReference type="Proteomes" id="UP000434036">
    <property type="component" value="Unassembled WGS sequence"/>
</dbReference>
<dbReference type="GO" id="GO:0008839">
    <property type="term" value="F:4-hydroxy-tetrahydrodipicolinate reductase"/>
    <property type="evidence" value="ECO:0007669"/>
    <property type="project" value="UniProtKB-EC"/>
</dbReference>
<dbReference type="SUPFAM" id="SSF55347">
    <property type="entry name" value="Glyceraldehyde-3-phosphate dehydrogenase-like, C-terminal domain"/>
    <property type="match status" value="1"/>
</dbReference>
<dbReference type="PANTHER" id="PTHR20836:SF0">
    <property type="entry name" value="4-HYDROXY-TETRAHYDRODIPICOLINATE REDUCTASE 1, CHLOROPLASTIC-RELATED"/>
    <property type="match status" value="1"/>
</dbReference>
<evidence type="ECO:0000256" key="3">
    <source>
        <dbReference type="ARBA" id="ARBA00022857"/>
    </source>
</evidence>
<dbReference type="EC" id="1.17.1.8" evidence="9"/>
<keyword evidence="7" id="KW-0457">Lysine biosynthesis</keyword>
<reference evidence="14 15" key="1">
    <citation type="submission" date="2019-12" db="EMBL/GenBank/DDBJ databases">
        <authorList>
            <person name="Yang R."/>
        </authorList>
    </citation>
    <scope>NUCLEOTIDE SEQUENCE [LARGE SCALE GENOMIC DNA]</scope>
    <source>
        <strain evidence="14 15">DONG20-135</strain>
    </source>
</reference>
<keyword evidence="5" id="KW-0560">Oxidoreductase</keyword>
<dbReference type="GO" id="GO:0009089">
    <property type="term" value="P:lysine biosynthetic process via diaminopimelate"/>
    <property type="evidence" value="ECO:0007669"/>
    <property type="project" value="InterPro"/>
</dbReference>
<dbReference type="EMBL" id="WUUQ01000002">
    <property type="protein sequence ID" value="MXQ73754.1"/>
    <property type="molecule type" value="Genomic_DNA"/>
</dbReference>
<dbReference type="InterPro" id="IPR000846">
    <property type="entry name" value="DapB_N"/>
</dbReference>
<dbReference type="Pfam" id="PF05173">
    <property type="entry name" value="DapB_C"/>
    <property type="match status" value="1"/>
</dbReference>
<accession>A0A6N8U8S7</accession>
<keyword evidence="2" id="KW-0028">Amino-acid biosynthesis</keyword>
<feature type="domain" description="Dihydrodipicolinate reductase C-terminal" evidence="13">
    <location>
        <begin position="113"/>
        <end position="190"/>
    </location>
</feature>
<evidence type="ECO:0000256" key="2">
    <source>
        <dbReference type="ARBA" id="ARBA00022605"/>
    </source>
</evidence>
<evidence type="ECO:0000256" key="10">
    <source>
        <dbReference type="ARBA" id="ARBA00049080"/>
    </source>
</evidence>
<evidence type="ECO:0000259" key="13">
    <source>
        <dbReference type="Pfam" id="PF05173"/>
    </source>
</evidence>